<dbReference type="SUPFAM" id="SSF53756">
    <property type="entry name" value="UDP-Glycosyltransferase/glycogen phosphorylase"/>
    <property type="match status" value="1"/>
</dbReference>
<accession>A0AAJ8KFU4</accession>
<evidence type="ECO:0000313" key="2">
    <source>
        <dbReference type="EMBL" id="WVW86448.1"/>
    </source>
</evidence>
<feature type="compositionally biased region" description="Low complexity" evidence="1">
    <location>
        <begin position="15"/>
        <end position="26"/>
    </location>
</feature>
<sequence length="823" mass="90160">MPEEHGDIPPPPYQRHATSTSASSHGAGRMIDPYIFTSPTSAILDSSASWSNSRSNGNGKIELSINIKEDKFPDLTYGITPTVKEYAAEKDARREIPPSNIVVFYLGTEANLIPLRLIALKMIKSHSHRVRISTQETHRDTILQFQQRLDGLRGRDGEELEGKLEFYDVLAGPNFSLKSWADDPQQMESTLRSFYKSTYLPNSSTGAPFAADLIIAHPDTLAHVHLGELYGIPVHIVSDKPISPTISIAHPSSNPIQSNAGEGLTNYLSYALVDNLIWQNLGRAIKKNFRQVPLGLELKIPITNLWDEGILGRPDDWREHIDIAGFVFDDSKGYRPDEGLLGFLKDAGKVIYVNLDLSTVDHELRENVVSALTGGMKKMGYGAILSIKGMSTAGEMPSEVFILEDQNASSWLLGNEKVSAVIYDGNLNIASLTINYSIPSITILVSGDDFWSNRLFQLGAFPRPIPIEQVSVEFLSVALDEALSSEIKANLKELAGSLSSEDGVQKSVESIHRHLPSLNMRCDIAPGHAATFYHPKFCLLLSGVVAGVLAEEGKLEYSDLALNRPKEYASTQADSDPIIGGAQAFFMALSNSVKSVRHLFSEKPPSREVDISSQQQYSIYNEQFPLVDTVTGPGPKPITDFKSGMKEARREMVEGVKDGVKGFVNGPLDPLKRGNLVGGVFGLVGGSIGLVTNPLSGAIRSLESTTRGISSELSKPNIYKTRLAPTAASSPADVLRKPRVESSKAESKFVSGESRKMILNAWRKVRSEESIRKRRMRRDGILRGVDVSSFGRSEGIDIQYIRGGGGENVRESKDRERGEVVEG</sequence>
<dbReference type="PANTHER" id="PTHR48050:SF13">
    <property type="entry name" value="STEROL 3-BETA-GLUCOSYLTRANSFERASE UGT80A2"/>
    <property type="match status" value="1"/>
</dbReference>
<evidence type="ECO:0000256" key="1">
    <source>
        <dbReference type="SAM" id="MobiDB-lite"/>
    </source>
</evidence>
<reference evidence="2" key="2">
    <citation type="submission" date="2024-02" db="EMBL/GenBank/DDBJ databases">
        <title>Comparative genomics of Cryptococcus and Kwoniella reveals pathogenesis evolution and contrasting modes of karyotype evolution via chromosome fusion or intercentromeric recombination.</title>
        <authorList>
            <person name="Coelho M.A."/>
            <person name="David-Palma M."/>
            <person name="Shea T."/>
            <person name="Bowers K."/>
            <person name="McGinley-Smith S."/>
            <person name="Mohammad A.W."/>
            <person name="Gnirke A."/>
            <person name="Yurkov A.M."/>
            <person name="Nowrousian M."/>
            <person name="Sun S."/>
            <person name="Cuomo C.A."/>
            <person name="Heitman J."/>
        </authorList>
    </citation>
    <scope>NUCLEOTIDE SEQUENCE</scope>
    <source>
        <strain evidence="2">CBS 10118</strain>
    </source>
</reference>
<keyword evidence="3" id="KW-1185">Reference proteome</keyword>
<evidence type="ECO:0008006" key="4">
    <source>
        <dbReference type="Google" id="ProtNLM"/>
    </source>
</evidence>
<dbReference type="Gene3D" id="3.40.50.2000">
    <property type="entry name" value="Glycogen Phosphorylase B"/>
    <property type="match status" value="1"/>
</dbReference>
<organism evidence="2 3">
    <name type="scientific">Kwoniella bestiolae CBS 10118</name>
    <dbReference type="NCBI Taxonomy" id="1296100"/>
    <lineage>
        <taxon>Eukaryota</taxon>
        <taxon>Fungi</taxon>
        <taxon>Dikarya</taxon>
        <taxon>Basidiomycota</taxon>
        <taxon>Agaricomycotina</taxon>
        <taxon>Tremellomycetes</taxon>
        <taxon>Tremellales</taxon>
        <taxon>Cryptococcaceae</taxon>
        <taxon>Kwoniella</taxon>
    </lineage>
</organism>
<dbReference type="EMBL" id="CP144547">
    <property type="protein sequence ID" value="WVW86448.1"/>
    <property type="molecule type" value="Genomic_DNA"/>
</dbReference>
<proteinExistence type="predicted"/>
<dbReference type="AlphaFoldDB" id="A0AAJ8KFU4"/>
<dbReference type="InterPro" id="IPR050426">
    <property type="entry name" value="Glycosyltransferase_28"/>
</dbReference>
<feature type="compositionally biased region" description="Basic and acidic residues" evidence="1">
    <location>
        <begin position="808"/>
        <end position="823"/>
    </location>
</feature>
<reference evidence="2" key="1">
    <citation type="submission" date="2013-07" db="EMBL/GenBank/DDBJ databases">
        <authorList>
            <consortium name="The Broad Institute Genome Sequencing Platform"/>
            <person name="Cuomo C."/>
            <person name="Litvintseva A."/>
            <person name="Chen Y."/>
            <person name="Heitman J."/>
            <person name="Sun S."/>
            <person name="Springer D."/>
            <person name="Dromer F."/>
            <person name="Young S.K."/>
            <person name="Zeng Q."/>
            <person name="Gargeya S."/>
            <person name="Fitzgerald M."/>
            <person name="Abouelleil A."/>
            <person name="Alvarado L."/>
            <person name="Berlin A.M."/>
            <person name="Chapman S.B."/>
            <person name="Dewar J."/>
            <person name="Goldberg J."/>
            <person name="Griggs A."/>
            <person name="Gujja S."/>
            <person name="Hansen M."/>
            <person name="Howarth C."/>
            <person name="Imamovic A."/>
            <person name="Larimer J."/>
            <person name="McCowan C."/>
            <person name="Murphy C."/>
            <person name="Pearson M."/>
            <person name="Priest M."/>
            <person name="Roberts A."/>
            <person name="Saif S."/>
            <person name="Shea T."/>
            <person name="Sykes S."/>
            <person name="Wortman J."/>
            <person name="Nusbaum C."/>
            <person name="Birren B."/>
        </authorList>
    </citation>
    <scope>NUCLEOTIDE SEQUENCE</scope>
    <source>
        <strain evidence="2">CBS 10118</strain>
    </source>
</reference>
<gene>
    <name evidence="2" type="ORF">I302_108496</name>
</gene>
<dbReference type="Proteomes" id="UP000092730">
    <property type="component" value="Chromosome 7"/>
</dbReference>
<dbReference type="KEGG" id="kbi:30211527"/>
<evidence type="ECO:0000313" key="3">
    <source>
        <dbReference type="Proteomes" id="UP000092730"/>
    </source>
</evidence>
<feature type="region of interest" description="Disordered" evidence="1">
    <location>
        <begin position="802"/>
        <end position="823"/>
    </location>
</feature>
<feature type="region of interest" description="Disordered" evidence="1">
    <location>
        <begin position="1"/>
        <end position="26"/>
    </location>
</feature>
<name>A0AAJ8KFU4_9TREE</name>
<protein>
    <recommendedName>
        <fullName evidence="4">UDP-glucose,sterol transferase</fullName>
    </recommendedName>
</protein>
<dbReference type="PANTHER" id="PTHR48050">
    <property type="entry name" value="STEROL 3-BETA-GLUCOSYLTRANSFERASE"/>
    <property type="match status" value="1"/>
</dbReference>
<dbReference type="RefSeq" id="XP_065726757.1">
    <property type="nucleotide sequence ID" value="XM_065870685.1"/>
</dbReference>
<dbReference type="GeneID" id="30211527"/>